<evidence type="ECO:0000256" key="8">
    <source>
        <dbReference type="ARBA" id="ARBA00023224"/>
    </source>
</evidence>
<dbReference type="InterPro" id="IPR003660">
    <property type="entry name" value="HAMP_dom"/>
</dbReference>
<evidence type="ECO:0000313" key="14">
    <source>
        <dbReference type="EMBL" id="PWK11238.1"/>
    </source>
</evidence>
<dbReference type="Pfam" id="PF02743">
    <property type="entry name" value="dCache_1"/>
    <property type="match status" value="1"/>
</dbReference>
<dbReference type="Pfam" id="PF00672">
    <property type="entry name" value="HAMP"/>
    <property type="match status" value="1"/>
</dbReference>
<name>A0A316D6L5_9BACL</name>
<dbReference type="GO" id="GO:0006935">
    <property type="term" value="P:chemotaxis"/>
    <property type="evidence" value="ECO:0007669"/>
    <property type="project" value="UniProtKB-KW"/>
</dbReference>
<dbReference type="Gene3D" id="3.30.450.20">
    <property type="entry name" value="PAS domain"/>
    <property type="match status" value="2"/>
</dbReference>
<keyword evidence="6 11" id="KW-1133">Transmembrane helix</keyword>
<keyword evidence="5 11" id="KW-0812">Transmembrane</keyword>
<evidence type="ECO:0000256" key="5">
    <source>
        <dbReference type="ARBA" id="ARBA00022692"/>
    </source>
</evidence>
<feature type="transmembrane region" description="Helical" evidence="11">
    <location>
        <begin position="291"/>
        <end position="315"/>
    </location>
</feature>
<dbReference type="GO" id="GO:0005886">
    <property type="term" value="C:plasma membrane"/>
    <property type="evidence" value="ECO:0007669"/>
    <property type="project" value="UniProtKB-SubCell"/>
</dbReference>
<keyword evidence="8 10" id="KW-0807">Transducer</keyword>
<comment type="similarity">
    <text evidence="9">Belongs to the methyl-accepting chemotaxis (MCP) protein family.</text>
</comment>
<evidence type="ECO:0000256" key="11">
    <source>
        <dbReference type="SAM" id="Phobius"/>
    </source>
</evidence>
<reference evidence="14 15" key="1">
    <citation type="submission" date="2018-05" db="EMBL/GenBank/DDBJ databases">
        <title>Genomic Encyclopedia of Type Strains, Phase IV (KMG-IV): sequencing the most valuable type-strain genomes for metagenomic binning, comparative biology and taxonomic classification.</title>
        <authorList>
            <person name="Goeker M."/>
        </authorList>
    </citation>
    <scope>NUCLEOTIDE SEQUENCE [LARGE SCALE GENOMIC DNA]</scope>
    <source>
        <strain evidence="14 15">DSM 18773</strain>
    </source>
</reference>
<protein>
    <submittedName>
        <fullName evidence="14">Methyl-accepting chemotaxis sensory transducer with TarH sensor</fullName>
    </submittedName>
</protein>
<dbReference type="SUPFAM" id="SSF58104">
    <property type="entry name" value="Methyl-accepting chemotaxis protein (MCP) signaling domain"/>
    <property type="match status" value="1"/>
</dbReference>
<dbReference type="PANTHER" id="PTHR32089">
    <property type="entry name" value="METHYL-ACCEPTING CHEMOTAXIS PROTEIN MCPB"/>
    <property type="match status" value="1"/>
</dbReference>
<dbReference type="PANTHER" id="PTHR32089:SF114">
    <property type="entry name" value="METHYL-ACCEPTING CHEMOTAXIS PROTEIN MCPB"/>
    <property type="match status" value="1"/>
</dbReference>
<evidence type="ECO:0000256" key="1">
    <source>
        <dbReference type="ARBA" id="ARBA00004651"/>
    </source>
</evidence>
<evidence type="ECO:0000313" key="15">
    <source>
        <dbReference type="Proteomes" id="UP000245634"/>
    </source>
</evidence>
<dbReference type="CDD" id="cd06225">
    <property type="entry name" value="HAMP"/>
    <property type="match status" value="1"/>
</dbReference>
<dbReference type="SMART" id="SM00283">
    <property type="entry name" value="MA"/>
    <property type="match status" value="1"/>
</dbReference>
<gene>
    <name evidence="14" type="ORF">C7459_11131</name>
</gene>
<dbReference type="GO" id="GO:0007165">
    <property type="term" value="P:signal transduction"/>
    <property type="evidence" value="ECO:0007669"/>
    <property type="project" value="UniProtKB-KW"/>
</dbReference>
<keyword evidence="15" id="KW-1185">Reference proteome</keyword>
<keyword evidence="4" id="KW-0145">Chemotaxis</keyword>
<evidence type="ECO:0000256" key="6">
    <source>
        <dbReference type="ARBA" id="ARBA00022989"/>
    </source>
</evidence>
<feature type="domain" description="HAMP" evidence="13">
    <location>
        <begin position="315"/>
        <end position="367"/>
    </location>
</feature>
<evidence type="ECO:0000256" key="3">
    <source>
        <dbReference type="ARBA" id="ARBA00022481"/>
    </source>
</evidence>
<dbReference type="PROSITE" id="PS50885">
    <property type="entry name" value="HAMP"/>
    <property type="match status" value="1"/>
</dbReference>
<accession>A0A316D6L5</accession>
<evidence type="ECO:0000256" key="10">
    <source>
        <dbReference type="PROSITE-ProRule" id="PRU00284"/>
    </source>
</evidence>
<dbReference type="PROSITE" id="PS50111">
    <property type="entry name" value="CHEMOTAXIS_TRANSDUC_2"/>
    <property type="match status" value="1"/>
</dbReference>
<comment type="caution">
    <text evidence="14">The sequence shown here is derived from an EMBL/GenBank/DDBJ whole genome shotgun (WGS) entry which is preliminary data.</text>
</comment>
<dbReference type="Proteomes" id="UP000245634">
    <property type="component" value="Unassembled WGS sequence"/>
</dbReference>
<keyword evidence="3" id="KW-0488">Methylation</keyword>
<evidence type="ECO:0000256" key="2">
    <source>
        <dbReference type="ARBA" id="ARBA00022475"/>
    </source>
</evidence>
<dbReference type="Gene3D" id="1.10.287.950">
    <property type="entry name" value="Methyl-accepting chemotaxis protein"/>
    <property type="match status" value="1"/>
</dbReference>
<dbReference type="AlphaFoldDB" id="A0A316D6L5"/>
<dbReference type="InterPro" id="IPR004089">
    <property type="entry name" value="MCPsignal_dom"/>
</dbReference>
<evidence type="ECO:0000256" key="7">
    <source>
        <dbReference type="ARBA" id="ARBA00023136"/>
    </source>
</evidence>
<proteinExistence type="inferred from homology"/>
<dbReference type="Pfam" id="PF00015">
    <property type="entry name" value="MCPsignal"/>
    <property type="match status" value="1"/>
</dbReference>
<comment type="subcellular location">
    <subcellularLocation>
        <location evidence="1">Cell membrane</location>
        <topology evidence="1">Multi-pass membrane protein</topology>
    </subcellularLocation>
</comment>
<dbReference type="Gene3D" id="1.10.8.500">
    <property type="entry name" value="HAMP domain in histidine kinase"/>
    <property type="match status" value="1"/>
</dbReference>
<dbReference type="CDD" id="cd18773">
    <property type="entry name" value="PDC1_HK_sensor"/>
    <property type="match status" value="1"/>
</dbReference>
<evidence type="ECO:0000259" key="12">
    <source>
        <dbReference type="PROSITE" id="PS50111"/>
    </source>
</evidence>
<evidence type="ECO:0000256" key="4">
    <source>
        <dbReference type="ARBA" id="ARBA00022500"/>
    </source>
</evidence>
<dbReference type="InterPro" id="IPR033479">
    <property type="entry name" value="dCache_1"/>
</dbReference>
<sequence length="672" mass="73097">MSNFPFQDHYIMIRQKGRMHMFRKRSFNLRTKLILSFLIILLTPTLAVAWGSYTTSKDNIGQQLTTNARDNVDLLNQLIDRNMQPTVRDIEFLAQRLQATADATQVVEPLNQYQSLHKELMHTYVGTEKGQMLIAPKVELPSDFDPRKRPWYQQAIGDKTKTVITEPYVDTDTKQITVTIARATADGQGVVATDLSLQTLADTVKSVKIGQQGFASILDKDRKYLVHPRAEIGAVAKDSFIDSVYQTETGDFPYVLDGRDEHLVFATNKSTGWKLIGTLYVSETADAAKPIFVKTVITVAVAFVVGAMLVTYIIISIMRPIRVLLRNARKVSEGDLTATIDVLTHDELGQLSTAFNTMRESLQNVLRDVNDTATQLAASSEELAASAQETSRATEHIAETVEQLAHGTEQQSVRVEESSRVIGEMSVGIKQIAGNAQTVSESALDAAQLSQQGSISMQTASTQMQSIQKTVLHLAEVVRDLGSRSQQIGEIVTVITGIADQTNLLSLNAAIEASRAGEQGRGFAVVADEVRKLAEQSSKSAHQIAELVVSIQGGARRAIASMDEGIVEVNAGLEVVNLANLSFTQIQNAVEHVTTQVQEVTSAAQQMSAGVEHVVHAIESIATVAETAAAGSQNVSAATEQQLGSMQEIAATSEALTQMADELMSVLMKFKV</sequence>
<keyword evidence="2" id="KW-1003">Cell membrane</keyword>
<dbReference type="SUPFAM" id="SSF103190">
    <property type="entry name" value="Sensory domain-like"/>
    <property type="match status" value="1"/>
</dbReference>
<evidence type="ECO:0000256" key="9">
    <source>
        <dbReference type="ARBA" id="ARBA00029447"/>
    </source>
</evidence>
<dbReference type="EMBL" id="QGGL01000011">
    <property type="protein sequence ID" value="PWK11238.1"/>
    <property type="molecule type" value="Genomic_DNA"/>
</dbReference>
<feature type="domain" description="Methyl-accepting transducer" evidence="12">
    <location>
        <begin position="386"/>
        <end position="622"/>
    </location>
</feature>
<keyword evidence="7 11" id="KW-0472">Membrane</keyword>
<organism evidence="14 15">
    <name type="scientific">Tumebacillus permanentifrigoris</name>
    <dbReference type="NCBI Taxonomy" id="378543"/>
    <lineage>
        <taxon>Bacteria</taxon>
        <taxon>Bacillati</taxon>
        <taxon>Bacillota</taxon>
        <taxon>Bacilli</taxon>
        <taxon>Bacillales</taxon>
        <taxon>Alicyclobacillaceae</taxon>
        <taxon>Tumebacillus</taxon>
    </lineage>
</organism>
<evidence type="ECO:0000259" key="13">
    <source>
        <dbReference type="PROSITE" id="PS50885"/>
    </source>
</evidence>
<dbReference type="CDD" id="cd11386">
    <property type="entry name" value="MCP_signal"/>
    <property type="match status" value="1"/>
</dbReference>
<dbReference type="SMART" id="SM00304">
    <property type="entry name" value="HAMP"/>
    <property type="match status" value="2"/>
</dbReference>
<dbReference type="CDD" id="cd12912">
    <property type="entry name" value="PDC2_MCP_like"/>
    <property type="match status" value="1"/>
</dbReference>
<dbReference type="InterPro" id="IPR029151">
    <property type="entry name" value="Sensor-like_sf"/>
</dbReference>